<reference evidence="1 2" key="1">
    <citation type="submission" date="2024-09" db="EMBL/GenBank/DDBJ databases">
        <authorList>
            <person name="Sun Q."/>
            <person name="Mori K."/>
        </authorList>
    </citation>
    <scope>NUCLEOTIDE SEQUENCE [LARGE SCALE GENOMIC DNA]</scope>
    <source>
        <strain evidence="1 2">NCAIM B.01794</strain>
    </source>
</reference>
<evidence type="ECO:0000313" key="2">
    <source>
        <dbReference type="Proteomes" id="UP001589891"/>
    </source>
</evidence>
<sequence>MAYSYCVIKLNVHLLAIFPSAARTTIKTARQALGDQPAQGRDRVGLMTLGPLSGPAERTLGVRQMAGGVWRFLGVRMTQALGHQKAGIAQMIEVSFEALFHPLSVLSWNPIGCWDERILPDSL</sequence>
<dbReference type="EMBL" id="JBHLSS010000045">
    <property type="protein sequence ID" value="MFC0709401.1"/>
    <property type="molecule type" value="Genomic_DNA"/>
</dbReference>
<proteinExistence type="predicted"/>
<evidence type="ECO:0000313" key="1">
    <source>
        <dbReference type="EMBL" id="MFC0709401.1"/>
    </source>
</evidence>
<name>A0ABV6SIQ7_AZOPA</name>
<dbReference type="Proteomes" id="UP001589891">
    <property type="component" value="Unassembled WGS sequence"/>
</dbReference>
<protein>
    <submittedName>
        <fullName evidence="1">Uncharacterized protein</fullName>
    </submittedName>
</protein>
<gene>
    <name evidence="1" type="ORF">ACFFGX_07260</name>
</gene>
<keyword evidence="2" id="KW-1185">Reference proteome</keyword>
<accession>A0ABV6SIQ7</accession>
<comment type="caution">
    <text evidence="1">The sequence shown here is derived from an EMBL/GenBank/DDBJ whole genome shotgun (WGS) entry which is preliminary data.</text>
</comment>
<organism evidence="1 2">
    <name type="scientific">Azorhizophilus paspali</name>
    <name type="common">Azotobacter paspali</name>
    <dbReference type="NCBI Taxonomy" id="69963"/>
    <lineage>
        <taxon>Bacteria</taxon>
        <taxon>Pseudomonadati</taxon>
        <taxon>Pseudomonadota</taxon>
        <taxon>Gammaproteobacteria</taxon>
        <taxon>Pseudomonadales</taxon>
        <taxon>Pseudomonadaceae</taxon>
        <taxon>Azorhizophilus</taxon>
    </lineage>
</organism>